<comment type="caution">
    <text evidence="1">The sequence shown here is derived from an EMBL/GenBank/DDBJ whole genome shotgun (WGS) entry which is preliminary data.</text>
</comment>
<dbReference type="Proteomes" id="UP000321049">
    <property type="component" value="Unassembled WGS sequence"/>
</dbReference>
<keyword evidence="2" id="KW-1185">Reference proteome</keyword>
<organism evidence="1 2">
    <name type="scientific">Cellulomonas terrae</name>
    <dbReference type="NCBI Taxonomy" id="311234"/>
    <lineage>
        <taxon>Bacteria</taxon>
        <taxon>Bacillati</taxon>
        <taxon>Actinomycetota</taxon>
        <taxon>Actinomycetes</taxon>
        <taxon>Micrococcales</taxon>
        <taxon>Cellulomonadaceae</taxon>
        <taxon>Cellulomonas</taxon>
    </lineage>
</organism>
<evidence type="ECO:0008006" key="3">
    <source>
        <dbReference type="Google" id="ProtNLM"/>
    </source>
</evidence>
<accession>A0A511JGL7</accession>
<gene>
    <name evidence="1" type="ORF">CTE05_06330</name>
</gene>
<protein>
    <recommendedName>
        <fullName evidence="3">Membrane fusion protein biotin-lipoyl like domain-containing protein</fullName>
    </recommendedName>
</protein>
<sequence length="243" mass="25419">MTWTSRIRLLAGMLVVLVVAALATYQLNETRGVAVSDSAQILAKNYGVGSPYSGLVVDQLVDVGDPVTTGQQLFVIDSATLQYDVKNGFARPATEATQIDAEGRLVVLATGDGVVTEVFSERGTFVQSAAQLATVQRADTLYVQAEYTLTPKEYARVADDATVTVVLPNQRSITAHVSEVQVETVAGSAQAVLTLTGDALKDGAQNGLVSAGTPVTAELHLDNDGVVTRTAASVKTYLGGLFG</sequence>
<name>A0A511JGL7_9CELL</name>
<dbReference type="SUPFAM" id="SSF111369">
    <property type="entry name" value="HlyD-like secretion proteins"/>
    <property type="match status" value="1"/>
</dbReference>
<dbReference type="RefSeq" id="WP_146844657.1">
    <property type="nucleotide sequence ID" value="NZ_BJWH01000002.1"/>
</dbReference>
<evidence type="ECO:0000313" key="1">
    <source>
        <dbReference type="EMBL" id="GEL97086.1"/>
    </source>
</evidence>
<evidence type="ECO:0000313" key="2">
    <source>
        <dbReference type="Proteomes" id="UP000321049"/>
    </source>
</evidence>
<dbReference type="EMBL" id="BJWH01000002">
    <property type="protein sequence ID" value="GEL97086.1"/>
    <property type="molecule type" value="Genomic_DNA"/>
</dbReference>
<dbReference type="Gene3D" id="2.40.50.100">
    <property type="match status" value="1"/>
</dbReference>
<dbReference type="OrthoDB" id="3725787at2"/>
<dbReference type="AlphaFoldDB" id="A0A511JGL7"/>
<proteinExistence type="predicted"/>
<reference evidence="1 2" key="1">
    <citation type="submission" date="2019-07" db="EMBL/GenBank/DDBJ databases">
        <title>Whole genome shotgun sequence of Cellulomonas terrae NBRC 100819.</title>
        <authorList>
            <person name="Hosoyama A."/>
            <person name="Uohara A."/>
            <person name="Ohji S."/>
            <person name="Ichikawa N."/>
        </authorList>
    </citation>
    <scope>NUCLEOTIDE SEQUENCE [LARGE SCALE GENOMIC DNA]</scope>
    <source>
        <strain evidence="1 2">NBRC 100819</strain>
    </source>
</reference>